<keyword evidence="1" id="KW-0812">Transmembrane</keyword>
<reference evidence="2" key="1">
    <citation type="submission" date="2022-11" db="EMBL/GenBank/DDBJ databases">
        <authorList>
            <person name="Hyden B.L."/>
            <person name="Feng K."/>
            <person name="Yates T."/>
            <person name="Jawdy S."/>
            <person name="Smart L.B."/>
            <person name="Muchero W."/>
        </authorList>
    </citation>
    <scope>NUCLEOTIDE SEQUENCE</scope>
    <source>
        <tissue evidence="2">Shoot tip</tissue>
    </source>
</reference>
<keyword evidence="3" id="KW-1185">Reference proteome</keyword>
<protein>
    <submittedName>
        <fullName evidence="2">RECEPTOR-LIKE PROTEIN 12</fullName>
    </submittedName>
</protein>
<gene>
    <name evidence="2" type="ORF">OIU74_001981</name>
</gene>
<dbReference type="Proteomes" id="UP001151752">
    <property type="component" value="Chromosome 16"/>
</dbReference>
<dbReference type="Gene3D" id="3.80.10.10">
    <property type="entry name" value="Ribonuclease Inhibitor"/>
    <property type="match status" value="1"/>
</dbReference>
<organism evidence="2 3">
    <name type="scientific">Salix koriyanagi</name>
    <dbReference type="NCBI Taxonomy" id="2511006"/>
    <lineage>
        <taxon>Eukaryota</taxon>
        <taxon>Viridiplantae</taxon>
        <taxon>Streptophyta</taxon>
        <taxon>Embryophyta</taxon>
        <taxon>Tracheophyta</taxon>
        <taxon>Spermatophyta</taxon>
        <taxon>Magnoliopsida</taxon>
        <taxon>eudicotyledons</taxon>
        <taxon>Gunneridae</taxon>
        <taxon>Pentapetalae</taxon>
        <taxon>rosids</taxon>
        <taxon>fabids</taxon>
        <taxon>Malpighiales</taxon>
        <taxon>Salicaceae</taxon>
        <taxon>Saliceae</taxon>
        <taxon>Salix</taxon>
    </lineage>
</organism>
<reference evidence="2" key="2">
    <citation type="journal article" date="2023" name="Int. J. Mol. Sci.">
        <title>De Novo Assembly and Annotation of 11 Diverse Shrub Willow (Salix) Genomes Reveals Novel Gene Organization in Sex-Linked Regions.</title>
        <authorList>
            <person name="Hyden B."/>
            <person name="Feng K."/>
            <person name="Yates T.B."/>
            <person name="Jawdy S."/>
            <person name="Cereghino C."/>
            <person name="Smart L.B."/>
            <person name="Muchero W."/>
        </authorList>
    </citation>
    <scope>NUCLEOTIDE SEQUENCE</scope>
    <source>
        <tissue evidence="2">Shoot tip</tissue>
    </source>
</reference>
<dbReference type="EMBL" id="JAPFFM010000001">
    <property type="protein sequence ID" value="KAJ6778095.1"/>
    <property type="molecule type" value="Genomic_DNA"/>
</dbReference>
<keyword evidence="2" id="KW-0675">Receptor</keyword>
<dbReference type="InterPro" id="IPR032675">
    <property type="entry name" value="LRR_dom_sf"/>
</dbReference>
<name>A0A9Q1ANN1_9ROSI</name>
<keyword evidence="1" id="KW-1133">Transmembrane helix</keyword>
<comment type="caution">
    <text evidence="2">The sequence shown here is derived from an EMBL/GenBank/DDBJ whole genome shotgun (WGS) entry which is preliminary data.</text>
</comment>
<keyword evidence="1" id="KW-0472">Membrane</keyword>
<proteinExistence type="predicted"/>
<feature type="transmembrane region" description="Helical" evidence="1">
    <location>
        <begin position="116"/>
        <end position="138"/>
    </location>
</feature>
<dbReference type="PANTHER" id="PTHR48065:SF11">
    <property type="entry name" value="OS11G0213300 PROTEIN"/>
    <property type="match status" value="1"/>
</dbReference>
<evidence type="ECO:0000313" key="3">
    <source>
        <dbReference type="Proteomes" id="UP001151752"/>
    </source>
</evidence>
<accession>A0A9Q1ANN1</accession>
<sequence length="179" mass="20892">MMGGENRNLEHIEYDPLKLTNGLYYQDSITVTFKDLELELVKILTVFTSADFSNNNFEVYNRLVGRIPTGSQMQTFPSDSFEGNPGLCGPPLNLVCSNTSGSTFKRRSNQRKEFDWNFFSAELGSIFGLGIIILPLMFCKRWRTWYYTHVDRVIFRVFPQLDKRSNNLGRRAQRNRRRQ</sequence>
<dbReference type="PANTHER" id="PTHR48065">
    <property type="entry name" value="OS10G0469600 PROTEIN"/>
    <property type="match status" value="1"/>
</dbReference>
<evidence type="ECO:0000256" key="1">
    <source>
        <dbReference type="SAM" id="Phobius"/>
    </source>
</evidence>
<evidence type="ECO:0000313" key="2">
    <source>
        <dbReference type="EMBL" id="KAJ6778095.1"/>
    </source>
</evidence>
<dbReference type="AlphaFoldDB" id="A0A9Q1ANN1"/>